<name>A0A7Z0D2A5_9MICO</name>
<protein>
    <submittedName>
        <fullName evidence="7">Glycolate oxidase</fullName>
        <ecNumber evidence="7">1.1.3.15</ecNumber>
    </submittedName>
</protein>
<dbReference type="GO" id="GO:0003973">
    <property type="term" value="F:(S)-2-hydroxy-acid oxidase activity"/>
    <property type="evidence" value="ECO:0007669"/>
    <property type="project" value="UniProtKB-EC"/>
</dbReference>
<keyword evidence="5 7" id="KW-0560">Oxidoreductase</keyword>
<dbReference type="Gene3D" id="3.30.70.2740">
    <property type="match status" value="1"/>
</dbReference>
<keyword evidence="3" id="KW-0285">Flavoprotein</keyword>
<dbReference type="PROSITE" id="PS51387">
    <property type="entry name" value="FAD_PCMH"/>
    <property type="match status" value="1"/>
</dbReference>
<dbReference type="AlphaFoldDB" id="A0A7Z0D2A5"/>
<dbReference type="InterPro" id="IPR016164">
    <property type="entry name" value="FAD-linked_Oxase-like_C"/>
</dbReference>
<keyword evidence="8" id="KW-1185">Reference proteome</keyword>
<comment type="cofactor">
    <cofactor evidence="1">
        <name>FAD</name>
        <dbReference type="ChEBI" id="CHEBI:57692"/>
    </cofactor>
</comment>
<evidence type="ECO:0000313" key="8">
    <source>
        <dbReference type="Proteomes" id="UP000539111"/>
    </source>
</evidence>
<organism evidence="7 8">
    <name type="scientific">Spelaeicoccus albus</name>
    <dbReference type="NCBI Taxonomy" id="1280376"/>
    <lineage>
        <taxon>Bacteria</taxon>
        <taxon>Bacillati</taxon>
        <taxon>Actinomycetota</taxon>
        <taxon>Actinomycetes</taxon>
        <taxon>Micrococcales</taxon>
        <taxon>Brevibacteriaceae</taxon>
        <taxon>Spelaeicoccus</taxon>
    </lineage>
</organism>
<dbReference type="InterPro" id="IPR016166">
    <property type="entry name" value="FAD-bd_PCMH"/>
</dbReference>
<dbReference type="InterPro" id="IPR051914">
    <property type="entry name" value="FAD-linked_OxidoTrans_Type4"/>
</dbReference>
<comment type="similarity">
    <text evidence="2">Belongs to the FAD-binding oxidoreductase/transferase type 4 family.</text>
</comment>
<dbReference type="InterPro" id="IPR036318">
    <property type="entry name" value="FAD-bd_PCMH-like_sf"/>
</dbReference>
<dbReference type="InterPro" id="IPR016171">
    <property type="entry name" value="Vanillyl_alc_oxidase_C-sub2"/>
</dbReference>
<dbReference type="FunFam" id="1.10.45.10:FF:000001">
    <property type="entry name" value="D-lactate dehydrogenase mitochondrial"/>
    <property type="match status" value="1"/>
</dbReference>
<dbReference type="PANTHER" id="PTHR42934">
    <property type="entry name" value="GLYCOLATE OXIDASE SUBUNIT GLCD"/>
    <property type="match status" value="1"/>
</dbReference>
<comment type="caution">
    <text evidence="7">The sequence shown here is derived from an EMBL/GenBank/DDBJ whole genome shotgun (WGS) entry which is preliminary data.</text>
</comment>
<accession>A0A7Z0D2A5</accession>
<dbReference type="InterPro" id="IPR006094">
    <property type="entry name" value="Oxid_FAD_bind_N"/>
</dbReference>
<dbReference type="InterPro" id="IPR004113">
    <property type="entry name" value="FAD-bd_oxidored_4_C"/>
</dbReference>
<dbReference type="FunFam" id="3.30.70.2740:FF:000001">
    <property type="entry name" value="D-lactate dehydrogenase mitochondrial"/>
    <property type="match status" value="1"/>
</dbReference>
<dbReference type="GO" id="GO:0071949">
    <property type="term" value="F:FAD binding"/>
    <property type="evidence" value="ECO:0007669"/>
    <property type="project" value="InterPro"/>
</dbReference>
<dbReference type="Pfam" id="PF01565">
    <property type="entry name" value="FAD_binding_4"/>
    <property type="match status" value="1"/>
</dbReference>
<evidence type="ECO:0000313" key="7">
    <source>
        <dbReference type="EMBL" id="NYI67547.1"/>
    </source>
</evidence>
<evidence type="ECO:0000256" key="5">
    <source>
        <dbReference type="ARBA" id="ARBA00023002"/>
    </source>
</evidence>
<dbReference type="PANTHER" id="PTHR42934:SF2">
    <property type="entry name" value="GLYCOLATE OXIDASE SUBUNIT GLCD"/>
    <property type="match status" value="1"/>
</dbReference>
<evidence type="ECO:0000256" key="3">
    <source>
        <dbReference type="ARBA" id="ARBA00022630"/>
    </source>
</evidence>
<dbReference type="EMBL" id="JACBZP010000001">
    <property type="protein sequence ID" value="NYI67547.1"/>
    <property type="molecule type" value="Genomic_DNA"/>
</dbReference>
<evidence type="ECO:0000256" key="2">
    <source>
        <dbReference type="ARBA" id="ARBA00008000"/>
    </source>
</evidence>
<evidence type="ECO:0000256" key="1">
    <source>
        <dbReference type="ARBA" id="ARBA00001974"/>
    </source>
</evidence>
<dbReference type="RefSeq" id="WP_237249074.1">
    <property type="nucleotide sequence ID" value="NZ_JACBZP010000001.1"/>
</dbReference>
<keyword evidence="4" id="KW-0274">FAD</keyword>
<evidence type="ECO:0000259" key="6">
    <source>
        <dbReference type="PROSITE" id="PS51387"/>
    </source>
</evidence>
<proteinExistence type="inferred from homology"/>
<dbReference type="Proteomes" id="UP000539111">
    <property type="component" value="Unassembled WGS sequence"/>
</dbReference>
<dbReference type="Pfam" id="PF02913">
    <property type="entry name" value="FAD-oxidase_C"/>
    <property type="match status" value="1"/>
</dbReference>
<dbReference type="SUPFAM" id="SSF56176">
    <property type="entry name" value="FAD-binding/transporter-associated domain-like"/>
    <property type="match status" value="1"/>
</dbReference>
<feature type="domain" description="FAD-binding PCMH-type" evidence="6">
    <location>
        <begin position="42"/>
        <end position="221"/>
    </location>
</feature>
<sequence length="460" mass="47990">MSEMGTAFDLVRELADGLPESAVVTEPAKTEQYSRDQARFCPVGEPVAVVRAGSTADVAHTLTVASRYRVPVVPQGAHTGLSGAANAVDGCIVLSVRSMDRILEINEEDQVAVVEPGILNVELSRAVAERGLFYPPDPGSWEISSIGGNVATNAGGMCCVKYGVTGDFVRGLEVVLADGTVIDTGRRTAKGVAGLDLTSLIVGSEGTLGVVTKVTLGLKPAPAPSRTMAATFPDARAGLAAVTAIMASGVSPSLMEFLDAAAVGAVNAYSKMGFEDGCALILAQSDGTDAVGDVVRMGRIARDFGAVDVAEAADDEESALLLEARRKLLPALEALGGIFTDDVAVPRSRMVEFLDGMVAIGEQHDVQVICAGHAGDGNVHPTVVFERGDDAAEARARLAFSDIMRLGLRLGGTITGEHGVGLLKAAELREELPERSLELQRRIKQLFDPLGIMNPGKMLS</sequence>
<evidence type="ECO:0000256" key="4">
    <source>
        <dbReference type="ARBA" id="ARBA00022827"/>
    </source>
</evidence>
<dbReference type="SUPFAM" id="SSF55103">
    <property type="entry name" value="FAD-linked oxidases, C-terminal domain"/>
    <property type="match status" value="1"/>
</dbReference>
<dbReference type="InterPro" id="IPR016169">
    <property type="entry name" value="FAD-bd_PCMH_sub2"/>
</dbReference>
<reference evidence="7 8" key="1">
    <citation type="submission" date="2020-07" db="EMBL/GenBank/DDBJ databases">
        <title>Sequencing the genomes of 1000 actinobacteria strains.</title>
        <authorList>
            <person name="Klenk H.-P."/>
        </authorList>
    </citation>
    <scope>NUCLEOTIDE SEQUENCE [LARGE SCALE GENOMIC DNA]</scope>
    <source>
        <strain evidence="7 8">DSM 26341</strain>
    </source>
</reference>
<gene>
    <name evidence="7" type="ORF">BJY26_001853</name>
</gene>
<dbReference type="EC" id="1.1.3.15" evidence="7"/>
<dbReference type="Gene3D" id="1.10.45.10">
    <property type="entry name" value="Vanillyl-alcohol Oxidase, Chain A, domain 4"/>
    <property type="match status" value="1"/>
</dbReference>
<dbReference type="Gene3D" id="3.30.465.10">
    <property type="match status" value="1"/>
</dbReference>